<dbReference type="Proteomes" id="UP000755585">
    <property type="component" value="Unassembled WGS sequence"/>
</dbReference>
<dbReference type="EMBL" id="JAGINT010000001">
    <property type="protein sequence ID" value="MBP2351802.1"/>
    <property type="molecule type" value="Genomic_DNA"/>
</dbReference>
<comment type="subcellular location">
    <subcellularLocation>
        <location evidence="1 7">Cell membrane</location>
        <topology evidence="1 7">Multi-pass membrane protein</topology>
    </subcellularLocation>
</comment>
<evidence type="ECO:0000256" key="8">
    <source>
        <dbReference type="SAM" id="MobiDB-lite"/>
    </source>
</evidence>
<dbReference type="PANTHER" id="PTHR30193">
    <property type="entry name" value="ABC TRANSPORTER PERMEASE PROTEIN"/>
    <property type="match status" value="1"/>
</dbReference>
<organism evidence="10 11">
    <name type="scientific">Kribbella aluminosa</name>
    <dbReference type="NCBI Taxonomy" id="416017"/>
    <lineage>
        <taxon>Bacteria</taxon>
        <taxon>Bacillati</taxon>
        <taxon>Actinomycetota</taxon>
        <taxon>Actinomycetes</taxon>
        <taxon>Propionibacteriales</taxon>
        <taxon>Kribbellaceae</taxon>
        <taxon>Kribbella</taxon>
    </lineage>
</organism>
<dbReference type="InterPro" id="IPR051393">
    <property type="entry name" value="ABC_transporter_permease"/>
</dbReference>
<feature type="transmembrane region" description="Helical" evidence="7">
    <location>
        <begin position="291"/>
        <end position="312"/>
    </location>
</feature>
<keyword evidence="5 7" id="KW-1133">Transmembrane helix</keyword>
<feature type="transmembrane region" description="Helical" evidence="7">
    <location>
        <begin position="234"/>
        <end position="253"/>
    </location>
</feature>
<gene>
    <name evidence="10" type="ORF">JOF29_002885</name>
</gene>
<keyword evidence="6 7" id="KW-0472">Membrane</keyword>
<feature type="transmembrane region" description="Helical" evidence="7">
    <location>
        <begin position="102"/>
        <end position="123"/>
    </location>
</feature>
<feature type="region of interest" description="Disordered" evidence="8">
    <location>
        <begin position="1"/>
        <end position="33"/>
    </location>
</feature>
<name>A0ABS4UJG1_9ACTN</name>
<dbReference type="Gene3D" id="1.10.3720.10">
    <property type="entry name" value="MetI-like"/>
    <property type="match status" value="1"/>
</dbReference>
<proteinExistence type="inferred from homology"/>
<dbReference type="SUPFAM" id="SSF160964">
    <property type="entry name" value="MalF N-terminal region-like"/>
    <property type="match status" value="1"/>
</dbReference>
<accession>A0ABS4UJG1</accession>
<dbReference type="CDD" id="cd06261">
    <property type="entry name" value="TM_PBP2"/>
    <property type="match status" value="1"/>
</dbReference>
<keyword evidence="11" id="KW-1185">Reference proteome</keyword>
<evidence type="ECO:0000256" key="5">
    <source>
        <dbReference type="ARBA" id="ARBA00022989"/>
    </source>
</evidence>
<dbReference type="PANTHER" id="PTHR30193:SF37">
    <property type="entry name" value="INNER MEMBRANE ABC TRANSPORTER PERMEASE PROTEIN YCJO"/>
    <property type="match status" value="1"/>
</dbReference>
<reference evidence="10 11" key="1">
    <citation type="submission" date="2021-03" db="EMBL/GenBank/DDBJ databases">
        <title>Sequencing the genomes of 1000 actinobacteria strains.</title>
        <authorList>
            <person name="Klenk H.-P."/>
        </authorList>
    </citation>
    <scope>NUCLEOTIDE SEQUENCE [LARGE SCALE GENOMIC DNA]</scope>
    <source>
        <strain evidence="10 11">DSM 18824</strain>
    </source>
</reference>
<feature type="transmembrane region" description="Helical" evidence="7">
    <location>
        <begin position="38"/>
        <end position="68"/>
    </location>
</feature>
<dbReference type="RefSeq" id="WP_209694655.1">
    <property type="nucleotide sequence ID" value="NZ_BAAAVU010000013.1"/>
</dbReference>
<dbReference type="SUPFAM" id="SSF161098">
    <property type="entry name" value="MetI-like"/>
    <property type="match status" value="1"/>
</dbReference>
<comment type="caution">
    <text evidence="10">The sequence shown here is derived from an EMBL/GenBank/DDBJ whole genome shotgun (WGS) entry which is preliminary data.</text>
</comment>
<dbReference type="InterPro" id="IPR000515">
    <property type="entry name" value="MetI-like"/>
</dbReference>
<keyword evidence="10" id="KW-0762">Sugar transport</keyword>
<dbReference type="InterPro" id="IPR035906">
    <property type="entry name" value="MetI-like_sf"/>
</dbReference>
<feature type="domain" description="ABC transmembrane type-1" evidence="9">
    <location>
        <begin position="98"/>
        <end position="309"/>
    </location>
</feature>
<feature type="transmembrane region" description="Helical" evidence="7">
    <location>
        <begin position="135"/>
        <end position="155"/>
    </location>
</feature>
<dbReference type="Pfam" id="PF00528">
    <property type="entry name" value="BPD_transp_1"/>
    <property type="match status" value="1"/>
</dbReference>
<sequence length="321" mass="35151">MSILAGPSGRRAMRTDSPRRAPGRSQDVRRRKRRRREVAAAAAFIGPHLAGMALFVILPIIASLFLAFTNWEPLKPASFIGFGNFGALVKDPNFQRVLLNTFTYALGTIPLSVGLGLLTAVLLNRRFHGVAVIRAVFLLPTVVTATAVGLVWKWLLQPDGLLNIGLHTVGLNGPTWLVSSKWAMPALVLVATWQSFGSNMVIFLAGLQRIPPNLYEAARIDGAGAWSQFRHVTLPMLSPTTFFVLVLSVIGTFQAFDVVLLLTGGGPGTATTTLMLFIYQEGFQIFRQGYAAAASLVLLLIILSITIMQLRLQKRWVHYDD</sequence>
<feature type="transmembrane region" description="Helical" evidence="7">
    <location>
        <begin position="259"/>
        <end position="279"/>
    </location>
</feature>
<evidence type="ECO:0000256" key="2">
    <source>
        <dbReference type="ARBA" id="ARBA00022448"/>
    </source>
</evidence>
<evidence type="ECO:0000256" key="3">
    <source>
        <dbReference type="ARBA" id="ARBA00022475"/>
    </source>
</evidence>
<comment type="similarity">
    <text evidence="7">Belongs to the binding-protein-dependent transport system permease family.</text>
</comment>
<keyword evidence="4 7" id="KW-0812">Transmembrane</keyword>
<dbReference type="PROSITE" id="PS50928">
    <property type="entry name" value="ABC_TM1"/>
    <property type="match status" value="1"/>
</dbReference>
<keyword evidence="3" id="KW-1003">Cell membrane</keyword>
<evidence type="ECO:0000313" key="11">
    <source>
        <dbReference type="Proteomes" id="UP000755585"/>
    </source>
</evidence>
<evidence type="ECO:0000256" key="4">
    <source>
        <dbReference type="ARBA" id="ARBA00022692"/>
    </source>
</evidence>
<protein>
    <submittedName>
        <fullName evidence="10">Multiple sugar transport system permease protein</fullName>
    </submittedName>
</protein>
<evidence type="ECO:0000256" key="1">
    <source>
        <dbReference type="ARBA" id="ARBA00004651"/>
    </source>
</evidence>
<evidence type="ECO:0000313" key="10">
    <source>
        <dbReference type="EMBL" id="MBP2351802.1"/>
    </source>
</evidence>
<evidence type="ECO:0000256" key="6">
    <source>
        <dbReference type="ARBA" id="ARBA00023136"/>
    </source>
</evidence>
<evidence type="ECO:0000256" key="7">
    <source>
        <dbReference type="RuleBase" id="RU363032"/>
    </source>
</evidence>
<keyword evidence="2 7" id="KW-0813">Transport</keyword>
<evidence type="ECO:0000259" key="9">
    <source>
        <dbReference type="PROSITE" id="PS50928"/>
    </source>
</evidence>